<dbReference type="AlphaFoldDB" id="A0A5C6NNM9"/>
<keyword evidence="2" id="KW-1185">Reference proteome</keyword>
<comment type="caution">
    <text evidence="1">The sequence shown here is derived from an EMBL/GenBank/DDBJ whole genome shotgun (WGS) entry which is preliminary data.</text>
</comment>
<dbReference type="EMBL" id="RHFK02000011">
    <property type="protein sequence ID" value="TWW68241.1"/>
    <property type="molecule type" value="Genomic_DNA"/>
</dbReference>
<dbReference type="Proteomes" id="UP000324091">
    <property type="component" value="Chromosome 19"/>
</dbReference>
<sequence length="127" mass="13523">MINFVVVSSDLRLHVLDTGVKRGAELSTDNHLVSLLSEGASTHTSGRALTMSRGRRGTLSPSEPCSVPPLLRRLTGAVATRWLVPVVAAMPELDNVVLLASSARDLQLSLDWFAAACEAAVMKISTI</sequence>
<evidence type="ECO:0000313" key="1">
    <source>
        <dbReference type="EMBL" id="TWW68241.1"/>
    </source>
</evidence>
<gene>
    <name evidence="1" type="ORF">D4764_19G0000390</name>
</gene>
<organism evidence="1 2">
    <name type="scientific">Takifugu flavidus</name>
    <name type="common">sansaifugu</name>
    <dbReference type="NCBI Taxonomy" id="433684"/>
    <lineage>
        <taxon>Eukaryota</taxon>
        <taxon>Metazoa</taxon>
        <taxon>Chordata</taxon>
        <taxon>Craniata</taxon>
        <taxon>Vertebrata</taxon>
        <taxon>Euteleostomi</taxon>
        <taxon>Actinopterygii</taxon>
        <taxon>Neopterygii</taxon>
        <taxon>Teleostei</taxon>
        <taxon>Neoteleostei</taxon>
        <taxon>Acanthomorphata</taxon>
        <taxon>Eupercaria</taxon>
        <taxon>Tetraodontiformes</taxon>
        <taxon>Tetradontoidea</taxon>
        <taxon>Tetraodontidae</taxon>
        <taxon>Takifugu</taxon>
    </lineage>
</organism>
<accession>A0A5C6NNM9</accession>
<protein>
    <submittedName>
        <fullName evidence="1">Uncharacterized protein</fullName>
    </submittedName>
</protein>
<name>A0A5C6NNM9_9TELE</name>
<proteinExistence type="predicted"/>
<evidence type="ECO:0000313" key="2">
    <source>
        <dbReference type="Proteomes" id="UP000324091"/>
    </source>
</evidence>
<reference evidence="1 2" key="1">
    <citation type="submission" date="2019-04" db="EMBL/GenBank/DDBJ databases">
        <title>Chromosome genome assembly for Takifugu flavidus.</title>
        <authorList>
            <person name="Xiao S."/>
        </authorList>
    </citation>
    <scope>NUCLEOTIDE SEQUENCE [LARGE SCALE GENOMIC DNA]</scope>
    <source>
        <strain evidence="1">HTHZ2018</strain>
        <tissue evidence="1">Muscle</tissue>
    </source>
</reference>